<proteinExistence type="predicted"/>
<evidence type="ECO:0000313" key="2">
    <source>
        <dbReference type="Proteomes" id="UP000183471"/>
    </source>
</evidence>
<sequence length="242" mass="27300">MIAQIIDMPINILDTGNAPLDAPVFRLAASNEIVPRFEFRIFGHDFVTLQRRIRKVAPCESIVESKEIYILSGGRENGDRNVKIREGKLEFKRLIDRDNGLERWKPTGSLEFPIERAAIPDSLFPVSALERKLPFPDSLTAMVTEEEFLHHIAQDSLCGPRLYRANVFKRRSRFTLQDCPVEIDWILVNGAAIESIAIESRCAEQVLAVRSALGLEQFENVSYPLAISRILGIQVLPDTKGS</sequence>
<evidence type="ECO:0008006" key="3">
    <source>
        <dbReference type="Google" id="ProtNLM"/>
    </source>
</evidence>
<dbReference type="RefSeq" id="WP_074632413.1">
    <property type="nucleotide sequence ID" value="NZ_FNKY01000001.1"/>
</dbReference>
<keyword evidence="2" id="KW-1185">Reference proteome</keyword>
<organism evidence="1 2">
    <name type="scientific">Nitrosospira multiformis</name>
    <dbReference type="NCBI Taxonomy" id="1231"/>
    <lineage>
        <taxon>Bacteria</taxon>
        <taxon>Pseudomonadati</taxon>
        <taxon>Pseudomonadota</taxon>
        <taxon>Betaproteobacteria</taxon>
        <taxon>Nitrosomonadales</taxon>
        <taxon>Nitrosomonadaceae</taxon>
        <taxon>Nitrosospira</taxon>
    </lineage>
</organism>
<reference evidence="1 2" key="1">
    <citation type="submission" date="2016-10" db="EMBL/GenBank/DDBJ databases">
        <authorList>
            <person name="Varghese N."/>
            <person name="Submissions S."/>
        </authorList>
    </citation>
    <scope>NUCLEOTIDE SEQUENCE [LARGE SCALE GENOMIC DNA]</scope>
    <source>
        <strain evidence="1 2">Nl1</strain>
    </source>
</reference>
<gene>
    <name evidence="1" type="ORF">SAMN05216402_2217</name>
</gene>
<dbReference type="Proteomes" id="UP000183471">
    <property type="component" value="Unassembled WGS sequence"/>
</dbReference>
<accession>A0ABY0TFX4</accession>
<dbReference type="EMBL" id="FNKY01000001">
    <property type="protein sequence ID" value="SDQ77014.1"/>
    <property type="molecule type" value="Genomic_DNA"/>
</dbReference>
<comment type="caution">
    <text evidence="1">The sequence shown here is derived from an EMBL/GenBank/DDBJ whole genome shotgun (WGS) entry which is preliminary data.</text>
</comment>
<protein>
    <recommendedName>
        <fullName evidence="3">CYTH domain-containing protein</fullName>
    </recommendedName>
</protein>
<name>A0ABY0TFX4_9PROT</name>
<evidence type="ECO:0000313" key="1">
    <source>
        <dbReference type="EMBL" id="SDQ77014.1"/>
    </source>
</evidence>